<evidence type="ECO:0000256" key="10">
    <source>
        <dbReference type="PROSITE-ProRule" id="PRU00284"/>
    </source>
</evidence>
<keyword evidence="7 11" id="KW-0472">Membrane</keyword>
<feature type="domain" description="HAMP" evidence="14">
    <location>
        <begin position="313"/>
        <end position="366"/>
    </location>
</feature>
<evidence type="ECO:0000259" key="13">
    <source>
        <dbReference type="PROSITE" id="PS50192"/>
    </source>
</evidence>
<comment type="caution">
    <text evidence="15">The sequence shown here is derived from an EMBL/GenBank/DDBJ whole genome shotgun (WGS) entry which is preliminary data.</text>
</comment>
<dbReference type="PROSITE" id="PS50192">
    <property type="entry name" value="T_SNARE"/>
    <property type="match status" value="1"/>
</dbReference>
<sequence length="662" mass="69367">MGSAIVQKAGTVSGGAQTRIRLLRRIIIAVSLAVVLAFAGFSLIIDLRQQALVQADVETKLESAGVLASDAIASWFSGRMMLTQAMADTIAKDPAAAPTLLQNKVMIDQFKSSYFGTAAEGFMHNAPPHDMPPGYDPRKRPWYQAAQAARGPIMTAPYVDASTKQLVITAAVPVYVNDKLAGVTGADFFITALQKRLASIDFGGMGFAFLVSDDGTVLVHPDMALVGKKMSDLFTGPVPSIAPRIETAKIGKDDAIVTFFPLNGLEGAKWHVGLAINPSLAYAPLAEFRITAAVATLVIAILMIVLLGQLLHRAVSRPLARMTQAMNALASGDLASEVPDLHRRDEIGAMAEAMQVFKQHAIERASMQEKEHAAAEVQRRRGETVDSLIAAFNRDISGVLDLVSTSSTTLEATARSLTHRADASARNAQGAAAAAEQASANVRSVAAASEELAASINEISQRANSSREVAARAQVSARETDETVQSLVAVSTRISEIVNLINAIADQTNLLALNATIEAARAGDAGKGFAVVAQEVKSLAGQTARATEDIAAQISAIQGASKAAVSAIHDIGEVIEEMNTISSDISNAMEQQGAATHEIASSVQQAAAGTSEVSSNVMDVRVGAAATGEDAGNVREAAGKLSSEATELRRKVEQFLGAIRAA</sequence>
<evidence type="ECO:0000259" key="14">
    <source>
        <dbReference type="PROSITE" id="PS50885"/>
    </source>
</evidence>
<dbReference type="SUPFAM" id="SSF103190">
    <property type="entry name" value="Sensory domain-like"/>
    <property type="match status" value="1"/>
</dbReference>
<feature type="transmembrane region" description="Helical" evidence="11">
    <location>
        <begin position="26"/>
        <end position="45"/>
    </location>
</feature>
<dbReference type="Gene3D" id="1.10.287.950">
    <property type="entry name" value="Methyl-accepting chemotaxis protein"/>
    <property type="match status" value="1"/>
</dbReference>
<keyword evidence="16" id="KW-1185">Reference proteome</keyword>
<evidence type="ECO:0000256" key="1">
    <source>
        <dbReference type="ARBA" id="ARBA00004429"/>
    </source>
</evidence>
<evidence type="ECO:0000256" key="2">
    <source>
        <dbReference type="ARBA" id="ARBA00022475"/>
    </source>
</evidence>
<dbReference type="Pfam" id="PF02743">
    <property type="entry name" value="dCache_1"/>
    <property type="match status" value="1"/>
</dbReference>
<evidence type="ECO:0000313" key="15">
    <source>
        <dbReference type="EMBL" id="GGF69687.1"/>
    </source>
</evidence>
<evidence type="ECO:0000256" key="7">
    <source>
        <dbReference type="ARBA" id="ARBA00023136"/>
    </source>
</evidence>
<proteinExistence type="inferred from homology"/>
<dbReference type="InterPro" id="IPR000727">
    <property type="entry name" value="T_SNARE_dom"/>
</dbReference>
<evidence type="ECO:0000256" key="4">
    <source>
        <dbReference type="ARBA" id="ARBA00022519"/>
    </source>
</evidence>
<gene>
    <name evidence="15" type="primary">mcpA</name>
    <name evidence="15" type="ORF">GCM10007301_31720</name>
</gene>
<feature type="transmembrane region" description="Helical" evidence="11">
    <location>
        <begin position="290"/>
        <end position="311"/>
    </location>
</feature>
<feature type="domain" description="T-SNARE coiled-coil homology" evidence="13">
    <location>
        <begin position="558"/>
        <end position="620"/>
    </location>
</feature>
<dbReference type="InterPro" id="IPR003660">
    <property type="entry name" value="HAMP_dom"/>
</dbReference>
<dbReference type="SUPFAM" id="SSF58104">
    <property type="entry name" value="Methyl-accepting chemotaxis protein (MCP) signaling domain"/>
    <property type="match status" value="1"/>
</dbReference>
<keyword evidence="8 10" id="KW-0807">Transducer</keyword>
<keyword evidence="6 11" id="KW-1133">Transmembrane helix</keyword>
<evidence type="ECO:0000256" key="9">
    <source>
        <dbReference type="ARBA" id="ARBA00029447"/>
    </source>
</evidence>
<dbReference type="SMART" id="SM00283">
    <property type="entry name" value="MA"/>
    <property type="match status" value="1"/>
</dbReference>
<comment type="similarity">
    <text evidence="9">Belongs to the methyl-accepting chemotaxis (MCP) protein family.</text>
</comment>
<protein>
    <submittedName>
        <fullName evidence="15">Methyl-accepting chemotaxis protein</fullName>
    </submittedName>
</protein>
<dbReference type="Gene3D" id="6.10.340.10">
    <property type="match status" value="1"/>
</dbReference>
<dbReference type="InterPro" id="IPR004089">
    <property type="entry name" value="MCPsignal_dom"/>
</dbReference>
<dbReference type="Proteomes" id="UP000606044">
    <property type="component" value="Unassembled WGS sequence"/>
</dbReference>
<dbReference type="PROSITE" id="PS50111">
    <property type="entry name" value="CHEMOTAXIS_TRANSDUC_2"/>
    <property type="match status" value="1"/>
</dbReference>
<evidence type="ECO:0000256" key="11">
    <source>
        <dbReference type="SAM" id="Phobius"/>
    </source>
</evidence>
<keyword evidence="2" id="KW-1003">Cell membrane</keyword>
<dbReference type="RefSeq" id="WP_188580264.1">
    <property type="nucleotide sequence ID" value="NZ_BMCT01000004.1"/>
</dbReference>
<dbReference type="CDD" id="cd12912">
    <property type="entry name" value="PDC2_MCP_like"/>
    <property type="match status" value="1"/>
</dbReference>
<dbReference type="CDD" id="cd12913">
    <property type="entry name" value="PDC1_MCP_like"/>
    <property type="match status" value="1"/>
</dbReference>
<keyword evidence="5 11" id="KW-0812">Transmembrane</keyword>
<dbReference type="Pfam" id="PF00015">
    <property type="entry name" value="MCPsignal"/>
    <property type="match status" value="1"/>
</dbReference>
<dbReference type="PROSITE" id="PS50885">
    <property type="entry name" value="HAMP"/>
    <property type="match status" value="1"/>
</dbReference>
<evidence type="ECO:0000256" key="3">
    <source>
        <dbReference type="ARBA" id="ARBA00022500"/>
    </source>
</evidence>
<reference evidence="15" key="1">
    <citation type="journal article" date="2014" name="Int. J. Syst. Evol. Microbiol.">
        <title>Complete genome sequence of Corynebacterium casei LMG S-19264T (=DSM 44701T), isolated from a smear-ripened cheese.</title>
        <authorList>
            <consortium name="US DOE Joint Genome Institute (JGI-PGF)"/>
            <person name="Walter F."/>
            <person name="Albersmeier A."/>
            <person name="Kalinowski J."/>
            <person name="Ruckert C."/>
        </authorList>
    </citation>
    <scope>NUCLEOTIDE SEQUENCE</scope>
    <source>
        <strain evidence="15">CCM 7897</strain>
    </source>
</reference>
<dbReference type="PANTHER" id="PTHR32089">
    <property type="entry name" value="METHYL-ACCEPTING CHEMOTAXIS PROTEIN MCPB"/>
    <property type="match status" value="1"/>
</dbReference>
<reference evidence="15" key="2">
    <citation type="submission" date="2020-09" db="EMBL/GenBank/DDBJ databases">
        <authorList>
            <person name="Sun Q."/>
            <person name="Sedlacek I."/>
        </authorList>
    </citation>
    <scope>NUCLEOTIDE SEQUENCE</scope>
    <source>
        <strain evidence="15">CCM 7897</strain>
    </source>
</reference>
<keyword evidence="4" id="KW-0997">Cell inner membrane</keyword>
<evidence type="ECO:0000256" key="6">
    <source>
        <dbReference type="ARBA" id="ARBA00022989"/>
    </source>
</evidence>
<organism evidence="15 16">
    <name type="scientific">Azorhizobium oxalatiphilum</name>
    <dbReference type="NCBI Taxonomy" id="980631"/>
    <lineage>
        <taxon>Bacteria</taxon>
        <taxon>Pseudomonadati</taxon>
        <taxon>Pseudomonadota</taxon>
        <taxon>Alphaproteobacteria</taxon>
        <taxon>Hyphomicrobiales</taxon>
        <taxon>Xanthobacteraceae</taxon>
        <taxon>Azorhizobium</taxon>
    </lineage>
</organism>
<keyword evidence="3" id="KW-0145">Chemotaxis</keyword>
<dbReference type="AlphaFoldDB" id="A0A917C2X5"/>
<dbReference type="PANTHER" id="PTHR32089:SF112">
    <property type="entry name" value="LYSOZYME-LIKE PROTEIN-RELATED"/>
    <property type="match status" value="1"/>
</dbReference>
<accession>A0A917C2X5</accession>
<evidence type="ECO:0000313" key="16">
    <source>
        <dbReference type="Proteomes" id="UP000606044"/>
    </source>
</evidence>
<dbReference type="Gene3D" id="3.30.450.20">
    <property type="entry name" value="PAS domain"/>
    <property type="match status" value="2"/>
</dbReference>
<dbReference type="GO" id="GO:0005886">
    <property type="term" value="C:plasma membrane"/>
    <property type="evidence" value="ECO:0007669"/>
    <property type="project" value="UniProtKB-SubCell"/>
</dbReference>
<dbReference type="InterPro" id="IPR033479">
    <property type="entry name" value="dCache_1"/>
</dbReference>
<dbReference type="CDD" id="cd06225">
    <property type="entry name" value="HAMP"/>
    <property type="match status" value="1"/>
</dbReference>
<evidence type="ECO:0000256" key="8">
    <source>
        <dbReference type="ARBA" id="ARBA00023224"/>
    </source>
</evidence>
<evidence type="ECO:0000259" key="12">
    <source>
        <dbReference type="PROSITE" id="PS50111"/>
    </source>
</evidence>
<evidence type="ECO:0000256" key="5">
    <source>
        <dbReference type="ARBA" id="ARBA00022692"/>
    </source>
</evidence>
<comment type="subcellular location">
    <subcellularLocation>
        <location evidence="1">Cell inner membrane</location>
        <topology evidence="1">Multi-pass membrane protein</topology>
    </subcellularLocation>
</comment>
<feature type="domain" description="Methyl-accepting transducer" evidence="12">
    <location>
        <begin position="399"/>
        <end position="628"/>
    </location>
</feature>
<dbReference type="Pfam" id="PF00672">
    <property type="entry name" value="HAMP"/>
    <property type="match status" value="1"/>
</dbReference>
<dbReference type="GO" id="GO:0006935">
    <property type="term" value="P:chemotaxis"/>
    <property type="evidence" value="ECO:0007669"/>
    <property type="project" value="UniProtKB-KW"/>
</dbReference>
<dbReference type="InterPro" id="IPR029151">
    <property type="entry name" value="Sensor-like_sf"/>
</dbReference>
<dbReference type="SMART" id="SM00304">
    <property type="entry name" value="HAMP"/>
    <property type="match status" value="1"/>
</dbReference>
<name>A0A917C2X5_9HYPH</name>
<dbReference type="EMBL" id="BMCT01000004">
    <property type="protein sequence ID" value="GGF69687.1"/>
    <property type="molecule type" value="Genomic_DNA"/>
</dbReference>
<dbReference type="GO" id="GO:0007165">
    <property type="term" value="P:signal transduction"/>
    <property type="evidence" value="ECO:0007669"/>
    <property type="project" value="UniProtKB-KW"/>
</dbReference>